<evidence type="ECO:0000256" key="5">
    <source>
        <dbReference type="ARBA" id="ARBA00022691"/>
    </source>
</evidence>
<dbReference type="InterPro" id="IPR003742">
    <property type="entry name" value="RlmH-like"/>
</dbReference>
<dbReference type="InterPro" id="IPR029026">
    <property type="entry name" value="tRNA_m1G_MTases_N"/>
</dbReference>
<comment type="caution">
    <text evidence="8">The sequence shown here is derived from an EMBL/GenBank/DDBJ whole genome shotgun (WGS) entry which is preliminary data.</text>
</comment>
<dbReference type="NCBIfam" id="NF000985">
    <property type="entry name" value="PRK00103.1-3"/>
    <property type="match status" value="1"/>
</dbReference>
<comment type="subunit">
    <text evidence="7">Homodimer.</text>
</comment>
<evidence type="ECO:0000256" key="7">
    <source>
        <dbReference type="HAMAP-Rule" id="MF_00658"/>
    </source>
</evidence>
<dbReference type="GO" id="GO:0070038">
    <property type="term" value="F:rRNA (pseudouridine-N3-)-methyltransferase activity"/>
    <property type="evidence" value="ECO:0007669"/>
    <property type="project" value="UniProtKB-UniRule"/>
</dbReference>
<comment type="catalytic activity">
    <reaction evidence="7">
        <text>pseudouridine(1915) in 23S rRNA + S-adenosyl-L-methionine = N(3)-methylpseudouridine(1915) in 23S rRNA + S-adenosyl-L-homocysteine + H(+)</text>
        <dbReference type="Rhea" id="RHEA:42752"/>
        <dbReference type="Rhea" id="RHEA-COMP:10221"/>
        <dbReference type="Rhea" id="RHEA-COMP:10222"/>
        <dbReference type="ChEBI" id="CHEBI:15378"/>
        <dbReference type="ChEBI" id="CHEBI:57856"/>
        <dbReference type="ChEBI" id="CHEBI:59789"/>
        <dbReference type="ChEBI" id="CHEBI:65314"/>
        <dbReference type="ChEBI" id="CHEBI:74486"/>
        <dbReference type="EC" id="2.1.1.177"/>
    </reaction>
</comment>
<reference evidence="8" key="1">
    <citation type="submission" date="2020-08" db="EMBL/GenBank/DDBJ databases">
        <title>Genome public.</title>
        <authorList>
            <person name="Liu C."/>
            <person name="Sun Q."/>
        </authorList>
    </citation>
    <scope>NUCLEOTIDE SEQUENCE</scope>
    <source>
        <strain evidence="8">NSJ-64</strain>
    </source>
</reference>
<dbReference type="PANTHER" id="PTHR33603">
    <property type="entry name" value="METHYLTRANSFERASE"/>
    <property type="match status" value="1"/>
</dbReference>
<feature type="binding site" evidence="7">
    <location>
        <position position="109"/>
    </location>
    <ligand>
        <name>S-adenosyl-L-methionine</name>
        <dbReference type="ChEBI" id="CHEBI:59789"/>
    </ligand>
</feature>
<dbReference type="PIRSF" id="PIRSF004505">
    <property type="entry name" value="MT_bac"/>
    <property type="match status" value="1"/>
</dbReference>
<sequence length="160" mass="17877">MLTITIIAVGKLKEAWMREGCQQYLKRLGIWAQVKVVEVEEYRTPSLPSEAQIDECLEKEGQRLKSKIPKGATVIAMCIEGKQFSSVALARYFAEKAANGAGSFAFLIGGSFGLWKELKEKADLCLSMSEMTFPHQLARVMLLEQIYRAAGINANSKYHK</sequence>
<dbReference type="HAMAP" id="MF_00658">
    <property type="entry name" value="23SrRNA_methyltr_H"/>
    <property type="match status" value="1"/>
</dbReference>
<evidence type="ECO:0000313" key="8">
    <source>
        <dbReference type="EMBL" id="MBC8584653.1"/>
    </source>
</evidence>
<comment type="function">
    <text evidence="7">Specifically methylates the pseudouridine at position 1915 (m3Psi1915) in 23S rRNA.</text>
</comment>
<comment type="similarity">
    <text evidence="6 7">Belongs to the RNA methyltransferase RlmH family.</text>
</comment>
<dbReference type="InterPro" id="IPR029028">
    <property type="entry name" value="Alpha/beta_knot_MTases"/>
</dbReference>
<gene>
    <name evidence="7 8" type="primary">rlmH</name>
    <name evidence="8" type="ORF">H8705_03575</name>
</gene>
<proteinExistence type="inferred from homology"/>
<evidence type="ECO:0000256" key="4">
    <source>
        <dbReference type="ARBA" id="ARBA00022679"/>
    </source>
</evidence>
<dbReference type="Pfam" id="PF02590">
    <property type="entry name" value="SPOUT_MTase"/>
    <property type="match status" value="1"/>
</dbReference>
<name>A0A926IHF6_9FIRM</name>
<evidence type="ECO:0000256" key="2">
    <source>
        <dbReference type="ARBA" id="ARBA00022552"/>
    </source>
</evidence>
<dbReference type="RefSeq" id="WP_262394476.1">
    <property type="nucleotide sequence ID" value="NZ_JACRTD010000002.1"/>
</dbReference>
<protein>
    <recommendedName>
        <fullName evidence="7">Ribosomal RNA large subunit methyltransferase H</fullName>
        <ecNumber evidence="7">2.1.1.177</ecNumber>
    </recommendedName>
    <alternativeName>
        <fullName evidence="7">23S rRNA (pseudouridine1915-N3)-methyltransferase</fullName>
    </alternativeName>
    <alternativeName>
        <fullName evidence="7">23S rRNA m3Psi1915 methyltransferase</fullName>
    </alternativeName>
    <alternativeName>
        <fullName evidence="7">rRNA (pseudouridine-N3-)-methyltransferase RlmH</fullName>
    </alternativeName>
</protein>
<dbReference type="GO" id="GO:0005737">
    <property type="term" value="C:cytoplasm"/>
    <property type="evidence" value="ECO:0007669"/>
    <property type="project" value="UniProtKB-SubCell"/>
</dbReference>
<dbReference type="Gene3D" id="3.40.1280.10">
    <property type="match status" value="1"/>
</dbReference>
<evidence type="ECO:0000313" key="9">
    <source>
        <dbReference type="Proteomes" id="UP000623678"/>
    </source>
</evidence>
<dbReference type="EMBL" id="JACRTD010000002">
    <property type="protein sequence ID" value="MBC8584653.1"/>
    <property type="molecule type" value="Genomic_DNA"/>
</dbReference>
<keyword evidence="2 7" id="KW-0698">rRNA processing</keyword>
<evidence type="ECO:0000256" key="3">
    <source>
        <dbReference type="ARBA" id="ARBA00022603"/>
    </source>
</evidence>
<organism evidence="8 9">
    <name type="scientific">Youxingia wuxianensis</name>
    <dbReference type="NCBI Taxonomy" id="2763678"/>
    <lineage>
        <taxon>Bacteria</taxon>
        <taxon>Bacillati</taxon>
        <taxon>Bacillota</taxon>
        <taxon>Clostridia</taxon>
        <taxon>Eubacteriales</taxon>
        <taxon>Oscillospiraceae</taxon>
        <taxon>Youxingia</taxon>
    </lineage>
</organism>
<keyword evidence="4 7" id="KW-0808">Transferase</keyword>
<comment type="caution">
    <text evidence="7">Lacks conserved residue(s) required for the propagation of feature annotation.</text>
</comment>
<dbReference type="AlphaFoldDB" id="A0A926IHF6"/>
<keyword evidence="3 7" id="KW-0489">Methyltransferase</keyword>
<evidence type="ECO:0000256" key="6">
    <source>
        <dbReference type="ARBA" id="ARBA00038303"/>
    </source>
</evidence>
<evidence type="ECO:0000256" key="1">
    <source>
        <dbReference type="ARBA" id="ARBA00022490"/>
    </source>
</evidence>
<dbReference type="EC" id="2.1.1.177" evidence="7"/>
<keyword evidence="5 7" id="KW-0949">S-adenosyl-L-methionine</keyword>
<dbReference type="CDD" id="cd18081">
    <property type="entry name" value="RlmH-like"/>
    <property type="match status" value="1"/>
</dbReference>
<dbReference type="Proteomes" id="UP000623678">
    <property type="component" value="Unassembled WGS sequence"/>
</dbReference>
<keyword evidence="1 7" id="KW-0963">Cytoplasm</keyword>
<dbReference type="PANTHER" id="PTHR33603:SF1">
    <property type="entry name" value="RIBOSOMAL RNA LARGE SUBUNIT METHYLTRANSFERASE H"/>
    <property type="match status" value="1"/>
</dbReference>
<dbReference type="SUPFAM" id="SSF75217">
    <property type="entry name" value="alpha/beta knot"/>
    <property type="match status" value="1"/>
</dbReference>
<accession>A0A926IHF6</accession>
<comment type="subcellular location">
    <subcellularLocation>
        <location evidence="7">Cytoplasm</location>
    </subcellularLocation>
</comment>
<feature type="binding site" evidence="7">
    <location>
        <begin position="128"/>
        <end position="133"/>
    </location>
    <ligand>
        <name>S-adenosyl-L-methionine</name>
        <dbReference type="ChEBI" id="CHEBI:59789"/>
    </ligand>
</feature>
<keyword evidence="9" id="KW-1185">Reference proteome</keyword>